<dbReference type="AlphaFoldDB" id="A0A4Y2RYX8"/>
<evidence type="ECO:0000313" key="2">
    <source>
        <dbReference type="EMBL" id="GBN80941.1"/>
    </source>
</evidence>
<sequence>MLVMPLVDFDNMRLYVSNHFVAFLPNVDDEPEVPLSHGKSETENNPLSNKGPSVVSTRGGGDHSVGGKEGGSPTGGPSGSRGNRVAREPR</sequence>
<protein>
    <submittedName>
        <fullName evidence="2">Uncharacterized protein</fullName>
    </submittedName>
</protein>
<feature type="region of interest" description="Disordered" evidence="1">
    <location>
        <begin position="28"/>
        <end position="90"/>
    </location>
</feature>
<feature type="non-terminal residue" evidence="2">
    <location>
        <position position="90"/>
    </location>
</feature>
<keyword evidence="3" id="KW-1185">Reference proteome</keyword>
<dbReference type="Proteomes" id="UP000499080">
    <property type="component" value="Unassembled WGS sequence"/>
</dbReference>
<organism evidence="2 3">
    <name type="scientific">Araneus ventricosus</name>
    <name type="common">Orbweaver spider</name>
    <name type="synonym">Epeira ventricosa</name>
    <dbReference type="NCBI Taxonomy" id="182803"/>
    <lineage>
        <taxon>Eukaryota</taxon>
        <taxon>Metazoa</taxon>
        <taxon>Ecdysozoa</taxon>
        <taxon>Arthropoda</taxon>
        <taxon>Chelicerata</taxon>
        <taxon>Arachnida</taxon>
        <taxon>Araneae</taxon>
        <taxon>Araneomorphae</taxon>
        <taxon>Entelegynae</taxon>
        <taxon>Araneoidea</taxon>
        <taxon>Araneidae</taxon>
        <taxon>Araneus</taxon>
    </lineage>
</organism>
<evidence type="ECO:0000313" key="3">
    <source>
        <dbReference type="Proteomes" id="UP000499080"/>
    </source>
</evidence>
<dbReference type="EMBL" id="BGPR01148581">
    <property type="protein sequence ID" value="GBN80941.1"/>
    <property type="molecule type" value="Genomic_DNA"/>
</dbReference>
<comment type="caution">
    <text evidence="2">The sequence shown here is derived from an EMBL/GenBank/DDBJ whole genome shotgun (WGS) entry which is preliminary data.</text>
</comment>
<proteinExistence type="predicted"/>
<name>A0A4Y2RYX8_ARAVE</name>
<reference evidence="2 3" key="1">
    <citation type="journal article" date="2019" name="Sci. Rep.">
        <title>Orb-weaving spider Araneus ventricosus genome elucidates the spidroin gene catalogue.</title>
        <authorList>
            <person name="Kono N."/>
            <person name="Nakamura H."/>
            <person name="Ohtoshi R."/>
            <person name="Moran D.A.P."/>
            <person name="Shinohara A."/>
            <person name="Yoshida Y."/>
            <person name="Fujiwara M."/>
            <person name="Mori M."/>
            <person name="Tomita M."/>
            <person name="Arakawa K."/>
        </authorList>
    </citation>
    <scope>NUCLEOTIDE SEQUENCE [LARGE SCALE GENOMIC DNA]</scope>
</reference>
<feature type="compositionally biased region" description="Gly residues" evidence="1">
    <location>
        <begin position="58"/>
        <end position="79"/>
    </location>
</feature>
<evidence type="ECO:0000256" key="1">
    <source>
        <dbReference type="SAM" id="MobiDB-lite"/>
    </source>
</evidence>
<gene>
    <name evidence="2" type="ORF">AVEN_37514_1</name>
</gene>
<feature type="compositionally biased region" description="Polar residues" evidence="1">
    <location>
        <begin position="43"/>
        <end position="56"/>
    </location>
</feature>
<accession>A0A4Y2RYX8</accession>